<dbReference type="EMBL" id="JAUHHV010000004">
    <property type="protein sequence ID" value="KAK1426037.1"/>
    <property type="molecule type" value="Genomic_DNA"/>
</dbReference>
<dbReference type="AlphaFoldDB" id="A0AAD8KNA5"/>
<dbReference type="Proteomes" id="UP001229421">
    <property type="component" value="Unassembled WGS sequence"/>
</dbReference>
<protein>
    <submittedName>
        <fullName evidence="2">Uncharacterized protein</fullName>
    </submittedName>
</protein>
<evidence type="ECO:0000313" key="2">
    <source>
        <dbReference type="EMBL" id="KAK1426037.1"/>
    </source>
</evidence>
<evidence type="ECO:0000313" key="4">
    <source>
        <dbReference type="Proteomes" id="UP001229421"/>
    </source>
</evidence>
<feature type="region of interest" description="Disordered" evidence="1">
    <location>
        <begin position="46"/>
        <end position="68"/>
    </location>
</feature>
<accession>A0AAD8KNA5</accession>
<proteinExistence type="predicted"/>
<organism evidence="2 4">
    <name type="scientific">Tagetes erecta</name>
    <name type="common">African marigold</name>
    <dbReference type="NCBI Taxonomy" id="13708"/>
    <lineage>
        <taxon>Eukaryota</taxon>
        <taxon>Viridiplantae</taxon>
        <taxon>Streptophyta</taxon>
        <taxon>Embryophyta</taxon>
        <taxon>Tracheophyta</taxon>
        <taxon>Spermatophyta</taxon>
        <taxon>Magnoliopsida</taxon>
        <taxon>eudicotyledons</taxon>
        <taxon>Gunneridae</taxon>
        <taxon>Pentapetalae</taxon>
        <taxon>asterids</taxon>
        <taxon>campanulids</taxon>
        <taxon>Asterales</taxon>
        <taxon>Asteraceae</taxon>
        <taxon>Asteroideae</taxon>
        <taxon>Heliantheae alliance</taxon>
        <taxon>Tageteae</taxon>
        <taxon>Tagetes</taxon>
    </lineage>
</organism>
<keyword evidence="4" id="KW-1185">Reference proteome</keyword>
<comment type="caution">
    <text evidence="2">The sequence shown here is derived from an EMBL/GenBank/DDBJ whole genome shotgun (WGS) entry which is preliminary data.</text>
</comment>
<evidence type="ECO:0000256" key="1">
    <source>
        <dbReference type="SAM" id="MobiDB-lite"/>
    </source>
</evidence>
<dbReference type="EMBL" id="JAUHHV010000001">
    <property type="protein sequence ID" value="KAK1437456.1"/>
    <property type="molecule type" value="Genomic_DNA"/>
</dbReference>
<sequence>MVKEELMKKVEIGKGEIDQVVRLTLPDEEITGRIDFPSPLALFEQSESIDREGDEDLVESKDVGGGFG</sequence>
<reference evidence="2" key="1">
    <citation type="journal article" date="2023" name="bioRxiv">
        <title>Improved chromosome-level genome assembly for marigold (Tagetes erecta).</title>
        <authorList>
            <person name="Jiang F."/>
            <person name="Yuan L."/>
            <person name="Wang S."/>
            <person name="Wang H."/>
            <person name="Xu D."/>
            <person name="Wang A."/>
            <person name="Fan W."/>
        </authorList>
    </citation>
    <scope>NUCLEOTIDE SEQUENCE</scope>
    <source>
        <strain evidence="2">WSJ</strain>
        <tissue evidence="2">Leaf</tissue>
    </source>
</reference>
<name>A0AAD8KNA5_TARER</name>
<evidence type="ECO:0000313" key="3">
    <source>
        <dbReference type="EMBL" id="KAK1437456.1"/>
    </source>
</evidence>
<gene>
    <name evidence="3" type="ORF">QVD17_03247</name>
    <name evidence="2" type="ORF">QVD17_14704</name>
</gene>